<dbReference type="GO" id="GO:0005737">
    <property type="term" value="C:cytoplasm"/>
    <property type="evidence" value="ECO:0007669"/>
    <property type="project" value="UniProtKB-SubCell"/>
</dbReference>
<dbReference type="RefSeq" id="WP_013536881.1">
    <property type="nucleotide sequence ID" value="NC_014926.1"/>
</dbReference>
<dbReference type="HOGENOM" id="CLU_092688_6_1_0"/>
<organism evidence="3 4">
    <name type="scientific">Thermovibrio ammonificans (strain DSM 15698 / JCM 12110 / HB-1)</name>
    <dbReference type="NCBI Taxonomy" id="648996"/>
    <lineage>
        <taxon>Bacteria</taxon>
        <taxon>Pseudomonadati</taxon>
        <taxon>Aquificota</taxon>
        <taxon>Aquificia</taxon>
        <taxon>Desulfurobacteriales</taxon>
        <taxon>Desulfurobacteriaceae</taxon>
        <taxon>Thermovibrio</taxon>
    </lineage>
</organism>
<keyword evidence="2" id="KW-0963">Cytoplasm</keyword>
<dbReference type="Proteomes" id="UP000006362">
    <property type="component" value="Chromosome"/>
</dbReference>
<proteinExistence type="inferred from homology"/>
<dbReference type="STRING" id="648996.Theam_0121"/>
<dbReference type="Pfam" id="PF02410">
    <property type="entry name" value="RsfS"/>
    <property type="match status" value="1"/>
</dbReference>
<dbReference type="HAMAP" id="MF_01477">
    <property type="entry name" value="Iojap_RsfS"/>
    <property type="match status" value="1"/>
</dbReference>
<comment type="subcellular location">
    <subcellularLocation>
        <location evidence="2">Cytoplasm</location>
    </subcellularLocation>
</comment>
<dbReference type="Gene3D" id="3.30.460.10">
    <property type="entry name" value="Beta Polymerase, domain 2"/>
    <property type="match status" value="1"/>
</dbReference>
<dbReference type="SUPFAM" id="SSF81301">
    <property type="entry name" value="Nucleotidyltransferase"/>
    <property type="match status" value="1"/>
</dbReference>
<comment type="function">
    <text evidence="2">Functions as a ribosomal silencing factor. Interacts with ribosomal protein uL14 (rplN), blocking formation of intersubunit bridge B8. Prevents association of the 30S and 50S ribosomal subunits and the formation of functional ribosomes, thus repressing translation.</text>
</comment>
<dbReference type="KEGG" id="tam:Theam_0121"/>
<dbReference type="PANTHER" id="PTHR21043:SF0">
    <property type="entry name" value="MITOCHONDRIAL ASSEMBLY OF RIBOSOMAL LARGE SUBUNIT PROTEIN 1"/>
    <property type="match status" value="1"/>
</dbReference>
<comment type="similarity">
    <text evidence="1 2">Belongs to the Iojap/RsfS family.</text>
</comment>
<gene>
    <name evidence="2" type="primary">rsfS</name>
    <name evidence="3" type="ordered locus">Theam_0121</name>
</gene>
<accession>E8T3G4</accession>
<dbReference type="AlphaFoldDB" id="E8T3G4"/>
<dbReference type="GO" id="GO:0042256">
    <property type="term" value="P:cytosolic ribosome assembly"/>
    <property type="evidence" value="ECO:0007669"/>
    <property type="project" value="UniProtKB-UniRule"/>
</dbReference>
<dbReference type="NCBIfam" id="TIGR00090">
    <property type="entry name" value="rsfS_iojap_ybeB"/>
    <property type="match status" value="1"/>
</dbReference>
<name>E8T3G4_THEA1</name>
<dbReference type="EMBL" id="CP002444">
    <property type="protein sequence ID" value="ADU96095.1"/>
    <property type="molecule type" value="Genomic_DNA"/>
</dbReference>
<evidence type="ECO:0000313" key="3">
    <source>
        <dbReference type="EMBL" id="ADU96095.1"/>
    </source>
</evidence>
<evidence type="ECO:0000313" key="4">
    <source>
        <dbReference type="Proteomes" id="UP000006362"/>
    </source>
</evidence>
<dbReference type="GO" id="GO:0043023">
    <property type="term" value="F:ribosomal large subunit binding"/>
    <property type="evidence" value="ECO:0007669"/>
    <property type="project" value="TreeGrafter"/>
</dbReference>
<dbReference type="eggNOG" id="COG0799">
    <property type="taxonomic scope" value="Bacteria"/>
</dbReference>
<evidence type="ECO:0000256" key="1">
    <source>
        <dbReference type="ARBA" id="ARBA00010574"/>
    </source>
</evidence>
<evidence type="ECO:0000256" key="2">
    <source>
        <dbReference type="HAMAP-Rule" id="MF_01477"/>
    </source>
</evidence>
<dbReference type="InterPro" id="IPR004394">
    <property type="entry name" value="Iojap/RsfS/C7orf30"/>
</dbReference>
<reference evidence="3" key="1">
    <citation type="submission" date="2011-01" db="EMBL/GenBank/DDBJ databases">
        <title>Complete sequence of chromosome of Thermovibrio ammonificans HB-1.</title>
        <authorList>
            <consortium name="US DOE Joint Genome Institute"/>
            <person name="Lucas S."/>
            <person name="Copeland A."/>
            <person name="Lapidus A."/>
            <person name="Cheng J.-F."/>
            <person name="Goodwin L."/>
            <person name="Pitluck S."/>
            <person name="Davenport K."/>
            <person name="Detter J.C."/>
            <person name="Han C."/>
            <person name="Tapia R."/>
            <person name="Land M."/>
            <person name="Hauser L."/>
            <person name="Kyrpides N."/>
            <person name="Ivanova N."/>
            <person name="Ovchinnikova G."/>
            <person name="Vetriani C."/>
            <person name="Woyke T."/>
        </authorList>
    </citation>
    <scope>NUCLEOTIDE SEQUENCE [LARGE SCALE GENOMIC DNA]</scope>
    <source>
        <strain evidence="3">HB-1</strain>
    </source>
</reference>
<dbReference type="PANTHER" id="PTHR21043">
    <property type="entry name" value="IOJAP SUPERFAMILY ORTHOLOG"/>
    <property type="match status" value="1"/>
</dbReference>
<comment type="subunit">
    <text evidence="2">Interacts with ribosomal protein uL14 (rplN).</text>
</comment>
<keyword evidence="2" id="KW-0810">Translation regulation</keyword>
<sequence length="120" mass="13572">MDSSEKLKLALQTALDKKAEDPVVIDLRGLTSIADYFLIVTASSDTHARTIAEEIKRKLKEQGVQPVSVEGLDNASWILLDYGDLIVHVFRPETRELYSIESLWMDAPHIKPEELLPQQQ</sequence>
<dbReference type="InterPro" id="IPR043519">
    <property type="entry name" value="NT_sf"/>
</dbReference>
<dbReference type="OrthoDB" id="9793681at2"/>
<dbReference type="GO" id="GO:0090071">
    <property type="term" value="P:negative regulation of ribosome biogenesis"/>
    <property type="evidence" value="ECO:0007669"/>
    <property type="project" value="UniProtKB-UniRule"/>
</dbReference>
<protein>
    <recommendedName>
        <fullName evidence="2">Ribosomal silencing factor RsfS</fullName>
    </recommendedName>
</protein>
<dbReference type="GO" id="GO:0017148">
    <property type="term" value="P:negative regulation of translation"/>
    <property type="evidence" value="ECO:0007669"/>
    <property type="project" value="UniProtKB-UniRule"/>
</dbReference>
<keyword evidence="4" id="KW-1185">Reference proteome</keyword>
<keyword evidence="2" id="KW-0678">Repressor</keyword>